<dbReference type="RefSeq" id="XP_053585511.1">
    <property type="nucleotide sequence ID" value="XM_053730739.1"/>
</dbReference>
<sequence>MTFSSKRRNRLELEEKKRLPSLTGELITVNLAVEEDGFKIVVNEEYHLYYYQRMDPHHADQITIAGDVLVNAVDIAYAEEEEEDEEEEVEEDHDN</sequence>
<dbReference type="EMBL" id="WUAV01000004">
    <property type="protein sequence ID" value="KAF1758802.1"/>
    <property type="molecule type" value="Genomic_DNA"/>
</dbReference>
<dbReference type="InterPro" id="IPR001079">
    <property type="entry name" value="Galectin_CRD"/>
</dbReference>
<dbReference type="GeneID" id="78775994"/>
<dbReference type="KEGG" id="crq:GCK72_015262"/>
<accession>A0A6A5GWS8</accession>
<dbReference type="Proteomes" id="UP000483820">
    <property type="component" value="Chromosome IV"/>
</dbReference>
<evidence type="ECO:0000256" key="1">
    <source>
        <dbReference type="ARBA" id="ARBA00022734"/>
    </source>
</evidence>
<dbReference type="InterPro" id="IPR013320">
    <property type="entry name" value="ConA-like_dom_sf"/>
</dbReference>
<feature type="domain" description="Galectin" evidence="3">
    <location>
        <begin position="1"/>
        <end position="76"/>
    </location>
</feature>
<keyword evidence="1 2" id="KW-0430">Lectin</keyword>
<dbReference type="AlphaFoldDB" id="A0A6A5GWS8"/>
<organism evidence="4 5">
    <name type="scientific">Caenorhabditis remanei</name>
    <name type="common">Caenorhabditis vulgaris</name>
    <dbReference type="NCBI Taxonomy" id="31234"/>
    <lineage>
        <taxon>Eukaryota</taxon>
        <taxon>Metazoa</taxon>
        <taxon>Ecdysozoa</taxon>
        <taxon>Nematoda</taxon>
        <taxon>Chromadorea</taxon>
        <taxon>Rhabditida</taxon>
        <taxon>Rhabditina</taxon>
        <taxon>Rhabditomorpha</taxon>
        <taxon>Rhabditoidea</taxon>
        <taxon>Rhabditidae</taxon>
        <taxon>Peloderinae</taxon>
        <taxon>Caenorhabditis</taxon>
    </lineage>
</organism>
<evidence type="ECO:0000259" key="3">
    <source>
        <dbReference type="PROSITE" id="PS51304"/>
    </source>
</evidence>
<evidence type="ECO:0000256" key="2">
    <source>
        <dbReference type="RuleBase" id="RU102079"/>
    </source>
</evidence>
<dbReference type="CTD" id="78775994"/>
<reference evidence="4 5" key="1">
    <citation type="submission" date="2019-12" db="EMBL/GenBank/DDBJ databases">
        <title>Chromosome-level assembly of the Caenorhabditis remanei genome.</title>
        <authorList>
            <person name="Teterina A.A."/>
            <person name="Willis J.H."/>
            <person name="Phillips P.C."/>
        </authorList>
    </citation>
    <scope>NUCLEOTIDE SEQUENCE [LARGE SCALE GENOMIC DNA]</scope>
    <source>
        <strain evidence="4 5">PX506</strain>
        <tissue evidence="4">Whole organism</tissue>
    </source>
</reference>
<dbReference type="SUPFAM" id="SSF49899">
    <property type="entry name" value="Concanavalin A-like lectins/glucanases"/>
    <property type="match status" value="1"/>
</dbReference>
<proteinExistence type="predicted"/>
<gene>
    <name evidence="4" type="ORF">GCK72_015262</name>
</gene>
<name>A0A6A5GWS8_CAERE</name>
<evidence type="ECO:0000313" key="4">
    <source>
        <dbReference type="EMBL" id="KAF1758802.1"/>
    </source>
</evidence>
<evidence type="ECO:0000313" key="5">
    <source>
        <dbReference type="Proteomes" id="UP000483820"/>
    </source>
</evidence>
<comment type="caution">
    <text evidence="4">The sequence shown here is derived from an EMBL/GenBank/DDBJ whole genome shotgun (WGS) entry which is preliminary data.</text>
</comment>
<protein>
    <recommendedName>
        <fullName evidence="2">Galectin</fullName>
    </recommendedName>
</protein>
<dbReference type="GO" id="GO:0030246">
    <property type="term" value="F:carbohydrate binding"/>
    <property type="evidence" value="ECO:0007669"/>
    <property type="project" value="UniProtKB-UniRule"/>
</dbReference>
<dbReference type="PROSITE" id="PS51304">
    <property type="entry name" value="GALECTIN"/>
    <property type="match status" value="1"/>
</dbReference>
<dbReference type="Gene3D" id="2.60.120.200">
    <property type="match status" value="1"/>
</dbReference>
<dbReference type="Pfam" id="PF00337">
    <property type="entry name" value="Gal-bind_lectin"/>
    <property type="match status" value="1"/>
</dbReference>